<sequence length="896" mass="103177">MVEPIHNPDASEIENLNKLFLETGKNPEANQELNRIASEDQIQFFYSTAIIISSLPIPLNEEDANTDAYNLFRNAITLITRCLRPYIRSSRDIVQEYLNRVPPEIHINLCQLFSNILDSPFDDIRSPASIITSQLIRIDFAGSKNKSKSEFLESLEKGYDSFGNDFKKVGVLEAFTLCNEEDIVSTRTRIYRNFCKNQFARGFLTFTSDIPQRYRSIGLRALNIFFQKVSSRIIDQKVELQCLDSLLQEFSTPAETIEYYTLLCSTTKLVICDLLPQLVAGDFETIFKTINFECPDEESLPLLASRIQIWRSIIKTQNRIINNLRNEGKDYSELPFFQVAPQLCDMLLQVICQGDYSQSTDVETYVASYEALRALKVLGEMIPQYLVERSGIIYQEIVSEHPDQIVVSMCIWQVMIQIKEVDGSEIMGLMEQVFEICVNNNADANTKIACLNVIQSFIQCRMNDQNDDGNQIERIEQILQIFDILFQSGNSQLFSRIFQILKDLFKVFLNSSKDSYLQVYATRIYERMDHYIAIIMNTNNPNLIMDGYYSLQSFVNSLYYSDFVLQLFSIYSAKFLENAQQFVESRGKSGEKGFFEGICLALKAIVSKMNGKVNIDVYSQVVEAVINCLHVSLESFLIILLAQLVSCLGVASTEFAEIIIDIYKSSVDLNNTSIIVASCVLISVFFQEADDQNQYLRSIAVNIWDSLYSIFTNEDLGELTTSNANNILEGLSRLVSFIPSNVFAERCENFFNLLDSITKRIPKIKKIDFNDDYLETETQLFYGYTRVFEMYKDEEYYLIHSKETQDQSFLFVNIEKYLNLIKITEDNFDYRQTKKTDKMLMAFLTFLDQLILGIGRPINLQLNARWVKNLFDFAANCENTDVHHYANEIKGRYNSL</sequence>
<protein>
    <submittedName>
        <fullName evidence="1">Uncharacterized protein</fullName>
    </submittedName>
</protein>
<dbReference type="Proteomes" id="UP000001542">
    <property type="component" value="Unassembled WGS sequence"/>
</dbReference>
<reference evidence="1" key="1">
    <citation type="submission" date="2006-10" db="EMBL/GenBank/DDBJ databases">
        <authorList>
            <person name="Amadeo P."/>
            <person name="Zhao Q."/>
            <person name="Wortman J."/>
            <person name="Fraser-Liggett C."/>
            <person name="Carlton J."/>
        </authorList>
    </citation>
    <scope>NUCLEOTIDE SEQUENCE</scope>
    <source>
        <strain evidence="1">G3</strain>
    </source>
</reference>
<evidence type="ECO:0000313" key="1">
    <source>
        <dbReference type="EMBL" id="EAY12185.1"/>
    </source>
</evidence>
<dbReference type="InterPro" id="IPR016024">
    <property type="entry name" value="ARM-type_fold"/>
</dbReference>
<accession>A2E5A5</accession>
<dbReference type="SUPFAM" id="SSF48371">
    <property type="entry name" value="ARM repeat"/>
    <property type="match status" value="1"/>
</dbReference>
<proteinExistence type="predicted"/>
<dbReference type="KEGG" id="tva:4770147"/>
<reference evidence="1" key="2">
    <citation type="journal article" date="2007" name="Science">
        <title>Draft genome sequence of the sexually transmitted pathogen Trichomonas vaginalis.</title>
        <authorList>
            <person name="Carlton J.M."/>
            <person name="Hirt R.P."/>
            <person name="Silva J.C."/>
            <person name="Delcher A.L."/>
            <person name="Schatz M."/>
            <person name="Zhao Q."/>
            <person name="Wortman J.R."/>
            <person name="Bidwell S.L."/>
            <person name="Alsmark U.C.M."/>
            <person name="Besteiro S."/>
            <person name="Sicheritz-Ponten T."/>
            <person name="Noel C.J."/>
            <person name="Dacks J.B."/>
            <person name="Foster P.G."/>
            <person name="Simillion C."/>
            <person name="Van de Peer Y."/>
            <person name="Miranda-Saavedra D."/>
            <person name="Barton G.J."/>
            <person name="Westrop G.D."/>
            <person name="Mueller S."/>
            <person name="Dessi D."/>
            <person name="Fiori P.L."/>
            <person name="Ren Q."/>
            <person name="Paulsen I."/>
            <person name="Zhang H."/>
            <person name="Bastida-Corcuera F.D."/>
            <person name="Simoes-Barbosa A."/>
            <person name="Brown M.T."/>
            <person name="Hayes R.D."/>
            <person name="Mukherjee M."/>
            <person name="Okumura C.Y."/>
            <person name="Schneider R."/>
            <person name="Smith A.J."/>
            <person name="Vanacova S."/>
            <person name="Villalvazo M."/>
            <person name="Haas B.J."/>
            <person name="Pertea M."/>
            <person name="Feldblyum T.V."/>
            <person name="Utterback T.R."/>
            <person name="Shu C.L."/>
            <person name="Osoegawa K."/>
            <person name="de Jong P.J."/>
            <person name="Hrdy I."/>
            <person name="Horvathova L."/>
            <person name="Zubacova Z."/>
            <person name="Dolezal P."/>
            <person name="Malik S.B."/>
            <person name="Logsdon J.M. Jr."/>
            <person name="Henze K."/>
            <person name="Gupta A."/>
            <person name="Wang C.C."/>
            <person name="Dunne R.L."/>
            <person name="Upcroft J.A."/>
            <person name="Upcroft P."/>
            <person name="White O."/>
            <person name="Salzberg S.L."/>
            <person name="Tang P."/>
            <person name="Chiu C.-H."/>
            <person name="Lee Y.-S."/>
            <person name="Embley T.M."/>
            <person name="Coombs G.H."/>
            <person name="Mottram J.C."/>
            <person name="Tachezy J."/>
            <person name="Fraser-Liggett C.M."/>
            <person name="Johnson P.J."/>
        </authorList>
    </citation>
    <scope>NUCLEOTIDE SEQUENCE [LARGE SCALE GENOMIC DNA]</scope>
    <source>
        <strain evidence="1">G3</strain>
    </source>
</reference>
<dbReference type="VEuPathDB" id="TrichDB:TVAG_003910"/>
<dbReference type="InterPro" id="IPR011989">
    <property type="entry name" value="ARM-like"/>
</dbReference>
<dbReference type="AlphaFoldDB" id="A2E5A5"/>
<name>A2E5A5_TRIV3</name>
<dbReference type="RefSeq" id="XP_001324408.1">
    <property type="nucleotide sequence ID" value="XM_001324373.1"/>
</dbReference>
<evidence type="ECO:0000313" key="2">
    <source>
        <dbReference type="Proteomes" id="UP000001542"/>
    </source>
</evidence>
<dbReference type="EMBL" id="DS113306">
    <property type="protein sequence ID" value="EAY12185.1"/>
    <property type="molecule type" value="Genomic_DNA"/>
</dbReference>
<gene>
    <name evidence="1" type="ORF">TVAG_003910</name>
</gene>
<dbReference type="InParanoid" id="A2E5A5"/>
<organism evidence="1 2">
    <name type="scientific">Trichomonas vaginalis (strain ATCC PRA-98 / G3)</name>
    <dbReference type="NCBI Taxonomy" id="412133"/>
    <lineage>
        <taxon>Eukaryota</taxon>
        <taxon>Metamonada</taxon>
        <taxon>Parabasalia</taxon>
        <taxon>Trichomonadida</taxon>
        <taxon>Trichomonadidae</taxon>
        <taxon>Trichomonas</taxon>
    </lineage>
</organism>
<dbReference type="VEuPathDB" id="TrichDB:TVAGG3_0476370"/>
<keyword evidence="2" id="KW-1185">Reference proteome</keyword>
<dbReference type="Gene3D" id="1.25.10.10">
    <property type="entry name" value="Leucine-rich Repeat Variant"/>
    <property type="match status" value="1"/>
</dbReference>